<sequence>MSSIEKAMERKNIIGQETLTPASATPLSSNSLEQQPASPKIRVRPGERRSQMHQLDLEALRQKGFIVPAEPQSRIAEEYRMIKRPILKRALDGSVNSDEYSNVIMVTSALSGEGKTFTSINLAMSIVMEYNHTVLLIDADVVRPQLTRTLSLTERTGLVEVLRDPTLDLADVMVRTNIDNLRVVGAGKPYSRSTELLASKQMAMFAEDVSRRYPERIIIIDSSPLLAASQPSALAHLMGQIVLVVETGRTPQTAVKEALSLLDQSNKLIWLVLNKNRQASGQDYYGGYYYGSYSNGK</sequence>
<dbReference type="InterPro" id="IPR050445">
    <property type="entry name" value="Bact_polysacc_biosynth/exp"/>
</dbReference>
<dbReference type="PANTHER" id="PTHR32309:SF13">
    <property type="entry name" value="FERRIC ENTEROBACTIN TRANSPORT PROTEIN FEPE"/>
    <property type="match status" value="1"/>
</dbReference>
<evidence type="ECO:0000256" key="2">
    <source>
        <dbReference type="ARBA" id="ARBA00011903"/>
    </source>
</evidence>
<dbReference type="GO" id="GO:0004713">
    <property type="term" value="F:protein tyrosine kinase activity"/>
    <property type="evidence" value="ECO:0007669"/>
    <property type="project" value="TreeGrafter"/>
</dbReference>
<evidence type="ECO:0000256" key="8">
    <source>
        <dbReference type="ARBA" id="ARBA00051245"/>
    </source>
</evidence>
<dbReference type="SUPFAM" id="SSF52540">
    <property type="entry name" value="P-loop containing nucleoside triphosphate hydrolases"/>
    <property type="match status" value="1"/>
</dbReference>
<keyword evidence="7" id="KW-0829">Tyrosine-protein kinase</keyword>
<evidence type="ECO:0000256" key="3">
    <source>
        <dbReference type="ARBA" id="ARBA00022679"/>
    </source>
</evidence>
<feature type="compositionally biased region" description="Basic and acidic residues" evidence="9">
    <location>
        <begin position="1"/>
        <end position="12"/>
    </location>
</feature>
<dbReference type="InterPro" id="IPR025669">
    <property type="entry name" value="AAA_dom"/>
</dbReference>
<dbReference type="NCBIfam" id="TIGR03018">
    <property type="entry name" value="pepcterm_TyrKin"/>
    <property type="match status" value="1"/>
</dbReference>
<dbReference type="EMBL" id="JPGN01000063">
    <property type="protein sequence ID" value="KFI19048.1"/>
    <property type="molecule type" value="Genomic_DNA"/>
</dbReference>
<dbReference type="EC" id="2.7.10.2" evidence="2"/>
<keyword evidence="4" id="KW-0547">Nucleotide-binding</keyword>
<feature type="domain" description="AAA" evidence="10">
    <location>
        <begin position="102"/>
        <end position="236"/>
    </location>
</feature>
<dbReference type="Proteomes" id="UP000028839">
    <property type="component" value="Unassembled WGS sequence"/>
</dbReference>
<dbReference type="PANTHER" id="PTHR32309">
    <property type="entry name" value="TYROSINE-PROTEIN KINASE"/>
    <property type="match status" value="1"/>
</dbReference>
<evidence type="ECO:0000256" key="7">
    <source>
        <dbReference type="ARBA" id="ARBA00023137"/>
    </source>
</evidence>
<evidence type="ECO:0000313" key="11">
    <source>
        <dbReference type="EMBL" id="KFI19048.1"/>
    </source>
</evidence>
<dbReference type="InterPro" id="IPR027417">
    <property type="entry name" value="P-loop_NTPase"/>
</dbReference>
<accession>A0A0E2Z088</accession>
<reference evidence="11 12" key="1">
    <citation type="submission" date="2014-07" db="EMBL/GenBank/DDBJ databases">
        <title>Comparative analysis of Nitrosococcus oceani genome inventories of strains from Pacific and Atlantic gyres.</title>
        <authorList>
            <person name="Lim C.K."/>
            <person name="Wang L."/>
            <person name="Sayavedra-Soto L.A."/>
            <person name="Klotz M.G."/>
        </authorList>
    </citation>
    <scope>NUCLEOTIDE SEQUENCE [LARGE SCALE GENOMIC DNA]</scope>
    <source>
        <strain evidence="11 12">C-27</strain>
    </source>
</reference>
<dbReference type="GO" id="GO:0005886">
    <property type="term" value="C:plasma membrane"/>
    <property type="evidence" value="ECO:0007669"/>
    <property type="project" value="TreeGrafter"/>
</dbReference>
<comment type="catalytic activity">
    <reaction evidence="8">
        <text>L-tyrosyl-[protein] + ATP = O-phospho-L-tyrosyl-[protein] + ADP + H(+)</text>
        <dbReference type="Rhea" id="RHEA:10596"/>
        <dbReference type="Rhea" id="RHEA-COMP:10136"/>
        <dbReference type="Rhea" id="RHEA-COMP:20101"/>
        <dbReference type="ChEBI" id="CHEBI:15378"/>
        <dbReference type="ChEBI" id="CHEBI:30616"/>
        <dbReference type="ChEBI" id="CHEBI:46858"/>
        <dbReference type="ChEBI" id="CHEBI:61978"/>
        <dbReference type="ChEBI" id="CHEBI:456216"/>
        <dbReference type="EC" id="2.7.10.2"/>
    </reaction>
</comment>
<dbReference type="AlphaFoldDB" id="A0A0E2Z088"/>
<evidence type="ECO:0000256" key="1">
    <source>
        <dbReference type="ARBA" id="ARBA00007316"/>
    </source>
</evidence>
<evidence type="ECO:0000256" key="9">
    <source>
        <dbReference type="SAM" id="MobiDB-lite"/>
    </source>
</evidence>
<gene>
    <name evidence="11" type="ORF">IB75_10585</name>
</gene>
<keyword evidence="3" id="KW-0808">Transferase</keyword>
<dbReference type="Pfam" id="PF13614">
    <property type="entry name" value="AAA_31"/>
    <property type="match status" value="1"/>
</dbReference>
<evidence type="ECO:0000256" key="5">
    <source>
        <dbReference type="ARBA" id="ARBA00022777"/>
    </source>
</evidence>
<evidence type="ECO:0000259" key="10">
    <source>
        <dbReference type="Pfam" id="PF13614"/>
    </source>
</evidence>
<keyword evidence="5 11" id="KW-0418">Kinase</keyword>
<evidence type="ECO:0000313" key="12">
    <source>
        <dbReference type="Proteomes" id="UP000028839"/>
    </source>
</evidence>
<comment type="similarity">
    <text evidence="1">Belongs to the CpsD/CapB family.</text>
</comment>
<evidence type="ECO:0000256" key="4">
    <source>
        <dbReference type="ARBA" id="ARBA00022741"/>
    </source>
</evidence>
<keyword evidence="6" id="KW-0067">ATP-binding</keyword>
<evidence type="ECO:0000256" key="6">
    <source>
        <dbReference type="ARBA" id="ARBA00022840"/>
    </source>
</evidence>
<comment type="caution">
    <text evidence="11">The sequence shown here is derived from an EMBL/GenBank/DDBJ whole genome shotgun (WGS) entry which is preliminary data.</text>
</comment>
<protein>
    <recommendedName>
        <fullName evidence="2">non-specific protein-tyrosine kinase</fullName>
        <ecNumber evidence="2">2.7.10.2</ecNumber>
    </recommendedName>
</protein>
<dbReference type="HOGENOM" id="CLU_052027_1_0_6"/>
<dbReference type="InterPro" id="IPR005702">
    <property type="entry name" value="Wzc-like_C"/>
</dbReference>
<organism evidence="11 12">
    <name type="scientific">Nitrosococcus oceani C-27</name>
    <dbReference type="NCBI Taxonomy" id="314279"/>
    <lineage>
        <taxon>Bacteria</taxon>
        <taxon>Pseudomonadati</taxon>
        <taxon>Pseudomonadota</taxon>
        <taxon>Gammaproteobacteria</taxon>
        <taxon>Chromatiales</taxon>
        <taxon>Chromatiaceae</taxon>
        <taxon>Nitrosococcus</taxon>
    </lineage>
</organism>
<feature type="region of interest" description="Disordered" evidence="9">
    <location>
        <begin position="1"/>
        <end position="50"/>
    </location>
</feature>
<dbReference type="OrthoDB" id="9775724at2"/>
<dbReference type="Gene3D" id="3.40.50.300">
    <property type="entry name" value="P-loop containing nucleotide triphosphate hydrolases"/>
    <property type="match status" value="1"/>
</dbReference>
<proteinExistence type="inferred from homology"/>
<feature type="compositionally biased region" description="Polar residues" evidence="9">
    <location>
        <begin position="15"/>
        <end position="37"/>
    </location>
</feature>
<name>A0A0E2Z088_9GAMM</name>
<dbReference type="CDD" id="cd05387">
    <property type="entry name" value="BY-kinase"/>
    <property type="match status" value="1"/>
</dbReference>